<reference evidence="1 2" key="1">
    <citation type="submission" date="2016-10" db="EMBL/GenBank/DDBJ databases">
        <authorList>
            <person name="de Groot N.N."/>
        </authorList>
    </citation>
    <scope>NUCLEOTIDE SEQUENCE [LARGE SCALE GENOMIC DNA]</scope>
    <source>
        <strain evidence="1 2">CGMCC 4.2026</strain>
    </source>
</reference>
<organism evidence="1 2">
    <name type="scientific">Actinacidiphila rubida</name>
    <dbReference type="NCBI Taxonomy" id="310780"/>
    <lineage>
        <taxon>Bacteria</taxon>
        <taxon>Bacillati</taxon>
        <taxon>Actinomycetota</taxon>
        <taxon>Actinomycetes</taxon>
        <taxon>Kitasatosporales</taxon>
        <taxon>Streptomycetaceae</taxon>
        <taxon>Actinacidiphila</taxon>
    </lineage>
</organism>
<dbReference type="Proteomes" id="UP000181951">
    <property type="component" value="Unassembled WGS sequence"/>
</dbReference>
<evidence type="ECO:0000313" key="2">
    <source>
        <dbReference type="Proteomes" id="UP000181951"/>
    </source>
</evidence>
<sequence>MTHRIKKDQEYESCQPTYYGSTGPEYTRIRVIEPPRHEAGRVGIATVHEDGRLLRRRIINARQLHATGTVGAEQLPRRTGYRLVTDEGSSEQ</sequence>
<dbReference type="EMBL" id="FODD01000046">
    <property type="protein sequence ID" value="SEO83181.1"/>
    <property type="molecule type" value="Genomic_DNA"/>
</dbReference>
<keyword evidence="2" id="KW-1185">Reference proteome</keyword>
<dbReference type="RefSeq" id="WP_069462390.1">
    <property type="nucleotide sequence ID" value="NZ_FODD01000046.1"/>
</dbReference>
<dbReference type="AlphaFoldDB" id="A0A1H8SWX9"/>
<name>A0A1H8SWX9_9ACTN</name>
<evidence type="ECO:0000313" key="1">
    <source>
        <dbReference type="EMBL" id="SEO83181.1"/>
    </source>
</evidence>
<protein>
    <submittedName>
        <fullName evidence="1">Uncharacterized protein</fullName>
    </submittedName>
</protein>
<gene>
    <name evidence="1" type="ORF">SAMN05216267_104630</name>
</gene>
<dbReference type="STRING" id="310780.SAMN05216267_104630"/>
<proteinExistence type="predicted"/>
<accession>A0A1H8SWX9</accession>